<dbReference type="AlphaFoldDB" id="A0A8J3ZIW9"/>
<dbReference type="SUPFAM" id="SSF52540">
    <property type="entry name" value="P-loop containing nucleoside triphosphate hydrolases"/>
    <property type="match status" value="1"/>
</dbReference>
<dbReference type="InterPro" id="IPR050763">
    <property type="entry name" value="ABC_transporter_ATP-binding"/>
</dbReference>
<evidence type="ECO:0000256" key="4">
    <source>
        <dbReference type="ARBA" id="ARBA00022840"/>
    </source>
</evidence>
<dbReference type="InterPro" id="IPR003439">
    <property type="entry name" value="ABC_transporter-like_ATP-bd"/>
</dbReference>
<dbReference type="PANTHER" id="PTHR42711:SF17">
    <property type="entry name" value="ABC TRANSPORTER ATP-BINDING PROTEIN"/>
    <property type="match status" value="1"/>
</dbReference>
<keyword evidence="3" id="KW-0547">Nucleotide-binding</keyword>
<reference evidence="7" key="1">
    <citation type="submission" date="2021-01" db="EMBL/GenBank/DDBJ databases">
        <title>Whole genome shotgun sequence of Virgisporangium aurantiacum NBRC 16421.</title>
        <authorList>
            <person name="Komaki H."/>
            <person name="Tamura T."/>
        </authorList>
    </citation>
    <scope>NUCLEOTIDE SEQUENCE</scope>
    <source>
        <strain evidence="7">NBRC 16421</strain>
    </source>
</reference>
<dbReference type="PROSITE" id="PS00211">
    <property type="entry name" value="ABC_TRANSPORTER_1"/>
    <property type="match status" value="1"/>
</dbReference>
<dbReference type="PANTHER" id="PTHR42711">
    <property type="entry name" value="ABC TRANSPORTER ATP-BINDING PROTEIN"/>
    <property type="match status" value="1"/>
</dbReference>
<evidence type="ECO:0000259" key="6">
    <source>
        <dbReference type="PROSITE" id="PS50893"/>
    </source>
</evidence>
<dbReference type="EMBL" id="BOPG01000123">
    <property type="protein sequence ID" value="GIJ64636.1"/>
    <property type="molecule type" value="Genomic_DNA"/>
</dbReference>
<keyword evidence="4 7" id="KW-0067">ATP-binding</keyword>
<proteinExistence type="predicted"/>
<evidence type="ECO:0000256" key="3">
    <source>
        <dbReference type="ARBA" id="ARBA00022741"/>
    </source>
</evidence>
<feature type="domain" description="ABC transporter" evidence="6">
    <location>
        <begin position="5"/>
        <end position="236"/>
    </location>
</feature>
<evidence type="ECO:0000256" key="2">
    <source>
        <dbReference type="ARBA" id="ARBA00022448"/>
    </source>
</evidence>
<protein>
    <submittedName>
        <fullName evidence="7">Daunorubicin resistance protein DrrA family ABC transporter ATP-binding protein</fullName>
    </submittedName>
</protein>
<accession>A0A8J3ZIW9</accession>
<evidence type="ECO:0000313" key="8">
    <source>
        <dbReference type="Proteomes" id="UP000612585"/>
    </source>
</evidence>
<organism evidence="7 8">
    <name type="scientific">Virgisporangium aurantiacum</name>
    <dbReference type="NCBI Taxonomy" id="175570"/>
    <lineage>
        <taxon>Bacteria</taxon>
        <taxon>Bacillati</taxon>
        <taxon>Actinomycetota</taxon>
        <taxon>Actinomycetes</taxon>
        <taxon>Micromonosporales</taxon>
        <taxon>Micromonosporaceae</taxon>
        <taxon>Virgisporangium</taxon>
    </lineage>
</organism>
<evidence type="ECO:0000256" key="5">
    <source>
        <dbReference type="ARBA" id="ARBA00023251"/>
    </source>
</evidence>
<sequence length="319" mass="34546">MTPAVTVVDAVKRYRDSDHNAVDGITFDIQTGQVVGILGPNGAGKSTLIKLICGVMPPTSGAVAIFGADPADYRIRRDLGAVHQTTSFDMMLPVLDNLRIAAAFRGLRWQSVRSHVDSLLAAFNLVSCVDQLVFTLSGGQQRRLQVVRALLRVPRLLLLDEPSAGMDVAGRRLVWQLLDEITAGYGTTVLWTSHNIDELERKCEQVLVINRGRLVEYASPTELVDRFGQSHLAIRPALADHGPRIVEFAACAGLHGEAGTGVVRLSGPDVADRLPGLLATLWEHGVGVVSVEVRRTSLEDVFMKLTAEEADREEVGSVA</sequence>
<dbReference type="InterPro" id="IPR003593">
    <property type="entry name" value="AAA+_ATPase"/>
</dbReference>
<keyword evidence="5" id="KW-0046">Antibiotic resistance</keyword>
<dbReference type="Proteomes" id="UP000612585">
    <property type="component" value="Unassembled WGS sequence"/>
</dbReference>
<dbReference type="GO" id="GO:0005886">
    <property type="term" value="C:plasma membrane"/>
    <property type="evidence" value="ECO:0007669"/>
    <property type="project" value="UniProtKB-SubCell"/>
</dbReference>
<evidence type="ECO:0000313" key="7">
    <source>
        <dbReference type="EMBL" id="GIJ64636.1"/>
    </source>
</evidence>
<dbReference type="GO" id="GO:0005524">
    <property type="term" value="F:ATP binding"/>
    <property type="evidence" value="ECO:0007669"/>
    <property type="project" value="UniProtKB-KW"/>
</dbReference>
<name>A0A8J3ZIW9_9ACTN</name>
<dbReference type="InterPro" id="IPR017871">
    <property type="entry name" value="ABC_transporter-like_CS"/>
</dbReference>
<keyword evidence="2" id="KW-0813">Transport</keyword>
<dbReference type="GO" id="GO:0046677">
    <property type="term" value="P:response to antibiotic"/>
    <property type="evidence" value="ECO:0007669"/>
    <property type="project" value="UniProtKB-KW"/>
</dbReference>
<dbReference type="GO" id="GO:0016887">
    <property type="term" value="F:ATP hydrolysis activity"/>
    <property type="evidence" value="ECO:0007669"/>
    <property type="project" value="InterPro"/>
</dbReference>
<dbReference type="InterPro" id="IPR027417">
    <property type="entry name" value="P-loop_NTPase"/>
</dbReference>
<evidence type="ECO:0000256" key="1">
    <source>
        <dbReference type="ARBA" id="ARBA00004202"/>
    </source>
</evidence>
<dbReference type="SMART" id="SM00382">
    <property type="entry name" value="AAA"/>
    <property type="match status" value="1"/>
</dbReference>
<dbReference type="PROSITE" id="PS50893">
    <property type="entry name" value="ABC_TRANSPORTER_2"/>
    <property type="match status" value="1"/>
</dbReference>
<comment type="caution">
    <text evidence="7">The sequence shown here is derived from an EMBL/GenBank/DDBJ whole genome shotgun (WGS) entry which is preliminary data.</text>
</comment>
<keyword evidence="8" id="KW-1185">Reference proteome</keyword>
<dbReference type="Pfam" id="PF00005">
    <property type="entry name" value="ABC_tran"/>
    <property type="match status" value="1"/>
</dbReference>
<dbReference type="Gene3D" id="3.40.50.300">
    <property type="entry name" value="P-loop containing nucleotide triphosphate hydrolases"/>
    <property type="match status" value="1"/>
</dbReference>
<dbReference type="RefSeq" id="WP_204013740.1">
    <property type="nucleotide sequence ID" value="NZ_BOPG01000123.1"/>
</dbReference>
<comment type="subcellular location">
    <subcellularLocation>
        <location evidence="1">Cell membrane</location>
        <topology evidence="1">Peripheral membrane protein</topology>
    </subcellularLocation>
</comment>
<gene>
    <name evidence="7" type="ORF">Vau01_121520</name>
</gene>